<name>A0A9D1LN88_9FIRM</name>
<dbReference type="GO" id="GO:0004553">
    <property type="term" value="F:hydrolase activity, hydrolyzing O-glycosyl compounds"/>
    <property type="evidence" value="ECO:0007669"/>
    <property type="project" value="InterPro"/>
</dbReference>
<dbReference type="InterPro" id="IPR017853">
    <property type="entry name" value="GH"/>
</dbReference>
<dbReference type="Proteomes" id="UP000824070">
    <property type="component" value="Unassembled WGS sequence"/>
</dbReference>
<dbReference type="Gene3D" id="3.20.20.80">
    <property type="entry name" value="Glycosidases"/>
    <property type="match status" value="1"/>
</dbReference>
<dbReference type="AlphaFoldDB" id="A0A9D1LN88"/>
<dbReference type="SUPFAM" id="SSF51445">
    <property type="entry name" value="(Trans)glycosidases"/>
    <property type="match status" value="1"/>
</dbReference>
<gene>
    <name evidence="2" type="ORF">IAC52_01505</name>
</gene>
<dbReference type="Gene3D" id="2.60.120.260">
    <property type="entry name" value="Galactose-binding domain-like"/>
    <property type="match status" value="1"/>
</dbReference>
<dbReference type="PANTHER" id="PTHR42732:SF1">
    <property type="entry name" value="BETA-MANNOSIDASE"/>
    <property type="match status" value="1"/>
</dbReference>
<feature type="domain" description="Glycoside hydrolase family 2 catalytic" evidence="1">
    <location>
        <begin position="237"/>
        <end position="393"/>
    </location>
</feature>
<dbReference type="InterPro" id="IPR023230">
    <property type="entry name" value="Glyco_hydro_2_CS"/>
</dbReference>
<dbReference type="InterPro" id="IPR006101">
    <property type="entry name" value="Glyco_hydro_2"/>
</dbReference>
<dbReference type="EMBL" id="DVMV01000011">
    <property type="protein sequence ID" value="HIU44952.1"/>
    <property type="molecule type" value="Genomic_DNA"/>
</dbReference>
<dbReference type="InterPro" id="IPR051913">
    <property type="entry name" value="GH2_Domain-Containing"/>
</dbReference>
<reference evidence="2" key="1">
    <citation type="submission" date="2020-10" db="EMBL/GenBank/DDBJ databases">
        <authorList>
            <person name="Gilroy R."/>
        </authorList>
    </citation>
    <scope>NUCLEOTIDE SEQUENCE</scope>
    <source>
        <strain evidence="2">ChiGjej1B1-22543</strain>
    </source>
</reference>
<dbReference type="GO" id="GO:0005975">
    <property type="term" value="P:carbohydrate metabolic process"/>
    <property type="evidence" value="ECO:0007669"/>
    <property type="project" value="InterPro"/>
</dbReference>
<dbReference type="InterPro" id="IPR006103">
    <property type="entry name" value="Glyco_hydro_2_cat"/>
</dbReference>
<evidence type="ECO:0000259" key="1">
    <source>
        <dbReference type="Pfam" id="PF02836"/>
    </source>
</evidence>
<dbReference type="SUPFAM" id="SSF49785">
    <property type="entry name" value="Galactose-binding domain-like"/>
    <property type="match status" value="1"/>
</dbReference>
<accession>A0A9D1LN88</accession>
<dbReference type="Pfam" id="PF02836">
    <property type="entry name" value="Glyco_hydro_2_C"/>
    <property type="match status" value="1"/>
</dbReference>
<dbReference type="PROSITE" id="PS00719">
    <property type="entry name" value="GLYCOSYL_HYDROL_F2_1"/>
    <property type="match status" value="1"/>
</dbReference>
<evidence type="ECO:0000313" key="3">
    <source>
        <dbReference type="Proteomes" id="UP000824070"/>
    </source>
</evidence>
<protein>
    <recommendedName>
        <fullName evidence="1">Glycoside hydrolase family 2 catalytic domain-containing protein</fullName>
    </recommendedName>
</protein>
<comment type="caution">
    <text evidence="2">The sequence shown here is derived from an EMBL/GenBank/DDBJ whole genome shotgun (WGS) entry which is preliminary data.</text>
</comment>
<organism evidence="2 3">
    <name type="scientific">Candidatus Alloenteromonas pullicola</name>
    <dbReference type="NCBI Taxonomy" id="2840784"/>
    <lineage>
        <taxon>Bacteria</taxon>
        <taxon>Bacillati</taxon>
        <taxon>Bacillota</taxon>
        <taxon>Bacillota incertae sedis</taxon>
        <taxon>Candidatus Alloenteromonas</taxon>
    </lineage>
</organism>
<proteinExistence type="predicted"/>
<evidence type="ECO:0000313" key="2">
    <source>
        <dbReference type="EMBL" id="HIU44952.1"/>
    </source>
</evidence>
<dbReference type="PANTHER" id="PTHR42732">
    <property type="entry name" value="BETA-GALACTOSIDASE"/>
    <property type="match status" value="1"/>
</dbReference>
<dbReference type="InterPro" id="IPR008979">
    <property type="entry name" value="Galactose-bd-like_sf"/>
</dbReference>
<dbReference type="PRINTS" id="PR00132">
    <property type="entry name" value="GLHYDRLASE2"/>
</dbReference>
<sequence>MKQYLNTGYAFCKGFDPDLDCPGEVELPHPAVYLPHHYYSSGDYQGQFTYATCFDDEYPELPSKLLRFEGAMLKMEVLLNGEILGKFISGFLPVDIDVTGKIRRKGNRLVVLLDSTEDAEIPPFGNVVDYLTYAGLYRGVCLISQHESHLSDIYARGNSKGEIFVEAYDESGERTEDIKCTLYLDKQRLVDFKGSKGRLFDPKPYSPSSPTLYLLEVNYGEEKYRQRLAFLDYSWTKDGFFLNGERLKLVGLNRHQSYPYFGSAAPKALQEDDARLLKELGINLVRTSHYPQGEDFLSACDELGLFVIDEIPGWQHIGTSKKWRETELDFCRRMIRKERNHPCLIGYGLRIDESPDDHELYSALEKIKSELDPYRPSLGVRNFIGSEQLEDIYAYNDFSCSSINHGLINPRKYGDKNKAKMVSEHNGHMFPTKMTDRDERRDEQALRHLRVLDDGFKYKSLSAVVGWCAFDYGTHMDFGSGDMVCYHGVFSIFRNKKEAAYAYESQFASHDVAYIGQSLDLGDSPETLLPERMPIYTNADKVTLYRGDMLVGDFFPDRKGYPHLPHPPVFIDSFIPDAALPKYMKGLERKRVKKVLAYASSHGFNALKLRHKLSILCSMVRHRLKFADLQEIYVGAVGIWGNKRLDYRFEFYRDGKKFKTIVKSPCHYSTLEITPSKTNLEYGKTFDAARVEIRRVDENGNLLHLDGGPISLQAKGPIRIMGPECICLEGGAGAVYVASMKVKSPQNAVLLLKEGDKEYSIGFLVG</sequence>
<reference evidence="2" key="2">
    <citation type="journal article" date="2021" name="PeerJ">
        <title>Extensive microbial diversity within the chicken gut microbiome revealed by metagenomics and culture.</title>
        <authorList>
            <person name="Gilroy R."/>
            <person name="Ravi A."/>
            <person name="Getino M."/>
            <person name="Pursley I."/>
            <person name="Horton D.L."/>
            <person name="Alikhan N.F."/>
            <person name="Baker D."/>
            <person name="Gharbi K."/>
            <person name="Hall N."/>
            <person name="Watson M."/>
            <person name="Adriaenssens E.M."/>
            <person name="Foster-Nyarko E."/>
            <person name="Jarju S."/>
            <person name="Secka A."/>
            <person name="Antonio M."/>
            <person name="Oren A."/>
            <person name="Chaudhuri R.R."/>
            <person name="La Ragione R."/>
            <person name="Hildebrand F."/>
            <person name="Pallen M.J."/>
        </authorList>
    </citation>
    <scope>NUCLEOTIDE SEQUENCE</scope>
    <source>
        <strain evidence="2">ChiGjej1B1-22543</strain>
    </source>
</reference>